<sequence>MTVLIPQELTMDRVFARALEANGAAPPVWEGGRWFSWEDWGRQARASAAALQRLGVRPGQVVALQMPNSFEFLVAHVASALTGAVTFHVHTPYRSYELLNLLSRVDLGAFVTPARLRDADRLPEVRDILARLGRVPLVVSAPAGSPPPAIGPGEHLWTDLIAGAAGARPAPAALGAATPLLYLASSGTSSQRPKICVHTHAGLLGNALAVARDAQAGTDDCTASASPFSHAFGVLSAHIALVLGSRQAIVPAWQPEGFARVVRGSGAGIVFAVPAPLRGLTALAAPGRLAIRQIRTGGAPVPPELVRSVRKTFGAGLVVQWGMSELGAGTHSRPGDSESTVATTIGLPVTGAEARIVDSRNRPLPVGELGELVYRAPTMMVEYLGDPERAAQTVDAEGWLHSGGLARLDAAGYVHYAGRLTEFINRGGLKFSVVEVENLLLELEELEEVAILPIPDERLGQRAIALARARPGRELTLAALTGHLQRRGLAKYKWPEDLRHGEELPRTPRGKIARARLAESLPARSLAGLAAS</sequence>
<dbReference type="EMBL" id="JAAZSR010000302">
    <property type="protein sequence ID" value="NKX51760.1"/>
    <property type="molecule type" value="Genomic_DNA"/>
</dbReference>
<dbReference type="InterPro" id="IPR000873">
    <property type="entry name" value="AMP-dep_synth/lig_dom"/>
</dbReference>
<name>A0ABX1JQZ6_9MICC</name>
<accession>A0ABX1JQZ6</accession>
<dbReference type="PANTHER" id="PTHR43201">
    <property type="entry name" value="ACYL-COA SYNTHETASE"/>
    <property type="match status" value="1"/>
</dbReference>
<dbReference type="InterPro" id="IPR025110">
    <property type="entry name" value="AMP-bd_C"/>
</dbReference>
<feature type="domain" description="AMP-binding enzyme C-terminal" evidence="4">
    <location>
        <begin position="435"/>
        <end position="511"/>
    </location>
</feature>
<feature type="domain" description="AMP-dependent synthetase/ligase" evidence="3">
    <location>
        <begin position="23"/>
        <end position="384"/>
    </location>
</feature>
<evidence type="ECO:0000313" key="6">
    <source>
        <dbReference type="Proteomes" id="UP000523795"/>
    </source>
</evidence>
<dbReference type="Pfam" id="PF00501">
    <property type="entry name" value="AMP-binding"/>
    <property type="match status" value="1"/>
</dbReference>
<evidence type="ECO:0000256" key="1">
    <source>
        <dbReference type="ARBA" id="ARBA00006432"/>
    </source>
</evidence>
<comment type="caution">
    <text evidence="5">The sequence shown here is derived from an EMBL/GenBank/DDBJ whole genome shotgun (WGS) entry which is preliminary data.</text>
</comment>
<gene>
    <name evidence="5" type="ORF">HER39_14540</name>
</gene>
<dbReference type="Pfam" id="PF13193">
    <property type="entry name" value="AMP-binding_C"/>
    <property type="match status" value="1"/>
</dbReference>
<dbReference type="InterPro" id="IPR042099">
    <property type="entry name" value="ANL_N_sf"/>
</dbReference>
<keyword evidence="2 5" id="KW-0436">Ligase</keyword>
<dbReference type="Gene3D" id="3.30.300.30">
    <property type="match status" value="1"/>
</dbReference>
<evidence type="ECO:0000259" key="3">
    <source>
        <dbReference type="Pfam" id="PF00501"/>
    </source>
</evidence>
<evidence type="ECO:0000256" key="2">
    <source>
        <dbReference type="ARBA" id="ARBA00022598"/>
    </source>
</evidence>
<evidence type="ECO:0000259" key="4">
    <source>
        <dbReference type="Pfam" id="PF13193"/>
    </source>
</evidence>
<dbReference type="PANTHER" id="PTHR43201:SF5">
    <property type="entry name" value="MEDIUM-CHAIN ACYL-COA LIGASE ACSF2, MITOCHONDRIAL"/>
    <property type="match status" value="1"/>
</dbReference>
<dbReference type="GO" id="GO:0016874">
    <property type="term" value="F:ligase activity"/>
    <property type="evidence" value="ECO:0007669"/>
    <property type="project" value="UniProtKB-KW"/>
</dbReference>
<evidence type="ECO:0000313" key="5">
    <source>
        <dbReference type="EMBL" id="NKX51760.1"/>
    </source>
</evidence>
<comment type="similarity">
    <text evidence="1">Belongs to the ATP-dependent AMP-binding enzyme family.</text>
</comment>
<dbReference type="SUPFAM" id="SSF56801">
    <property type="entry name" value="Acetyl-CoA synthetase-like"/>
    <property type="match status" value="1"/>
</dbReference>
<keyword evidence="6" id="KW-1185">Reference proteome</keyword>
<organism evidence="5 6">
    <name type="scientific">Arthrobacter deserti</name>
    <dbReference type="NCBI Taxonomy" id="1742687"/>
    <lineage>
        <taxon>Bacteria</taxon>
        <taxon>Bacillati</taxon>
        <taxon>Actinomycetota</taxon>
        <taxon>Actinomycetes</taxon>
        <taxon>Micrococcales</taxon>
        <taxon>Micrococcaceae</taxon>
        <taxon>Arthrobacter</taxon>
    </lineage>
</organism>
<dbReference type="Proteomes" id="UP000523795">
    <property type="component" value="Unassembled WGS sequence"/>
</dbReference>
<reference evidence="5 6" key="1">
    <citation type="submission" date="2020-04" db="EMBL/GenBank/DDBJ databases">
        <authorList>
            <person name="Liu S."/>
        </authorList>
    </citation>
    <scope>NUCLEOTIDE SEQUENCE [LARGE SCALE GENOMIC DNA]</scope>
    <source>
        <strain evidence="5 6">CGMCC 1.15091</strain>
    </source>
</reference>
<proteinExistence type="inferred from homology"/>
<protein>
    <submittedName>
        <fullName evidence="5">Acyl--CoA ligase</fullName>
    </submittedName>
</protein>
<dbReference type="InterPro" id="IPR045851">
    <property type="entry name" value="AMP-bd_C_sf"/>
</dbReference>
<dbReference type="Gene3D" id="3.40.50.12780">
    <property type="entry name" value="N-terminal domain of ligase-like"/>
    <property type="match status" value="1"/>
</dbReference>